<gene>
    <name evidence="2" type="ORF">MN116_007467</name>
</gene>
<name>A0AAE1ZAS0_SCHME</name>
<organism evidence="2 3">
    <name type="scientific">Schistosoma mekongi</name>
    <name type="common">Parasitic worm</name>
    <dbReference type="NCBI Taxonomy" id="38744"/>
    <lineage>
        <taxon>Eukaryota</taxon>
        <taxon>Metazoa</taxon>
        <taxon>Spiralia</taxon>
        <taxon>Lophotrochozoa</taxon>
        <taxon>Platyhelminthes</taxon>
        <taxon>Trematoda</taxon>
        <taxon>Digenea</taxon>
        <taxon>Strigeidida</taxon>
        <taxon>Schistosomatoidea</taxon>
        <taxon>Schistosomatidae</taxon>
        <taxon>Schistosoma</taxon>
    </lineage>
</organism>
<protein>
    <submittedName>
        <fullName evidence="2">Uncharacterized protein</fullName>
    </submittedName>
</protein>
<dbReference type="EMBL" id="JALJAT010000005">
    <property type="protein sequence ID" value="KAK4469969.1"/>
    <property type="molecule type" value="Genomic_DNA"/>
</dbReference>
<comment type="caution">
    <text evidence="2">The sequence shown here is derived from an EMBL/GenBank/DDBJ whole genome shotgun (WGS) entry which is preliminary data.</text>
</comment>
<dbReference type="Proteomes" id="UP001292079">
    <property type="component" value="Unassembled WGS sequence"/>
</dbReference>
<feature type="compositionally biased region" description="Low complexity" evidence="1">
    <location>
        <begin position="132"/>
        <end position="147"/>
    </location>
</feature>
<evidence type="ECO:0000313" key="2">
    <source>
        <dbReference type="EMBL" id="KAK4469969.1"/>
    </source>
</evidence>
<accession>A0AAE1ZAS0</accession>
<dbReference type="AlphaFoldDB" id="A0AAE1ZAS0"/>
<feature type="compositionally biased region" description="Polar residues" evidence="1">
    <location>
        <begin position="148"/>
        <end position="162"/>
    </location>
</feature>
<evidence type="ECO:0000256" key="1">
    <source>
        <dbReference type="SAM" id="MobiDB-lite"/>
    </source>
</evidence>
<reference evidence="2" key="1">
    <citation type="submission" date="2022-04" db="EMBL/GenBank/DDBJ databases">
        <authorList>
            <person name="Xu L."/>
            <person name="Lv Z."/>
        </authorList>
    </citation>
    <scope>NUCLEOTIDE SEQUENCE</scope>
    <source>
        <strain evidence="2">LV_2022a</strain>
    </source>
</reference>
<reference evidence="2" key="2">
    <citation type="journal article" date="2023" name="Infect Dis Poverty">
        <title>Chromosome-scale genome of the human blood fluke Schistosoma mekongi and its implications for public health.</title>
        <authorList>
            <person name="Zhou M."/>
            <person name="Xu L."/>
            <person name="Xu D."/>
            <person name="Chen W."/>
            <person name="Khan J."/>
            <person name="Hu Y."/>
            <person name="Huang H."/>
            <person name="Wei H."/>
            <person name="Zhang Y."/>
            <person name="Chusongsang P."/>
            <person name="Tanasarnprasert K."/>
            <person name="Hu X."/>
            <person name="Limpanont Y."/>
            <person name="Lv Z."/>
        </authorList>
    </citation>
    <scope>NUCLEOTIDE SEQUENCE</scope>
    <source>
        <strain evidence="2">LV_2022a</strain>
    </source>
</reference>
<feature type="region of interest" description="Disordered" evidence="1">
    <location>
        <begin position="132"/>
        <end position="169"/>
    </location>
</feature>
<keyword evidence="3" id="KW-1185">Reference proteome</keyword>
<proteinExistence type="predicted"/>
<evidence type="ECO:0000313" key="3">
    <source>
        <dbReference type="Proteomes" id="UP001292079"/>
    </source>
</evidence>
<sequence length="209" mass="24328">MDPAFLTQLDSIAEKYNYEFDDCDVVDLTEFSITKPGDFLTSLPDNIYYNENDDVENIQPCLAKTRSFTDTFISTYSDIEKDDDHDDEGEIEESLIHENCKIDFKSLKAALSSLEKSISSWEKRRFRSLNMSNSYTSNNSSNSSRNNYTQDSRNHSPNTTPHIKSKTPHRLKRLLHNETWKSSVQLSISKQRVIEWLKHQESFMSQLIH</sequence>